<dbReference type="EMBL" id="JBHMEA010000006">
    <property type="protein sequence ID" value="MFB9230268.1"/>
    <property type="molecule type" value="Genomic_DNA"/>
</dbReference>
<comment type="caution">
    <text evidence="5">The sequence shown here is derived from an EMBL/GenBank/DDBJ whole genome shotgun (WGS) entry which is preliminary data.</text>
</comment>
<name>A0ABV5JBZ6_9RHOB</name>
<dbReference type="PANTHER" id="PTHR33204">
    <property type="entry name" value="TRANSCRIPTIONAL REGULATOR, MARR FAMILY"/>
    <property type="match status" value="1"/>
</dbReference>
<dbReference type="InterPro" id="IPR036390">
    <property type="entry name" value="WH_DNA-bd_sf"/>
</dbReference>
<dbReference type="InterPro" id="IPR036388">
    <property type="entry name" value="WH-like_DNA-bd_sf"/>
</dbReference>
<dbReference type="CDD" id="cd00090">
    <property type="entry name" value="HTH_ARSR"/>
    <property type="match status" value="1"/>
</dbReference>
<accession>A0ABV5JBZ6</accession>
<dbReference type="PANTHER" id="PTHR33204:SF18">
    <property type="entry name" value="TRANSCRIPTIONAL REGULATORY PROTEIN"/>
    <property type="match status" value="1"/>
</dbReference>
<evidence type="ECO:0000313" key="5">
    <source>
        <dbReference type="EMBL" id="MFB9230268.1"/>
    </source>
</evidence>
<dbReference type="InterPro" id="IPR011991">
    <property type="entry name" value="ArsR-like_HTH"/>
</dbReference>
<keyword evidence="3" id="KW-0804">Transcription</keyword>
<proteinExistence type="predicted"/>
<gene>
    <name evidence="5" type="ORF">ACFFUT_00530</name>
</gene>
<organism evidence="5 6">
    <name type="scientific">Pseudohalocynthiibacter aestuariivivens</name>
    <dbReference type="NCBI Taxonomy" id="1591409"/>
    <lineage>
        <taxon>Bacteria</taxon>
        <taxon>Pseudomonadati</taxon>
        <taxon>Pseudomonadota</taxon>
        <taxon>Alphaproteobacteria</taxon>
        <taxon>Rhodobacterales</taxon>
        <taxon>Paracoccaceae</taxon>
        <taxon>Pseudohalocynthiibacter</taxon>
    </lineage>
</organism>
<dbReference type="Gene3D" id="1.10.10.10">
    <property type="entry name" value="Winged helix-like DNA-binding domain superfamily/Winged helix DNA-binding domain"/>
    <property type="match status" value="1"/>
</dbReference>
<keyword evidence="1" id="KW-0805">Transcription regulation</keyword>
<dbReference type="Proteomes" id="UP001589683">
    <property type="component" value="Unassembled WGS sequence"/>
</dbReference>
<dbReference type="InterPro" id="IPR002577">
    <property type="entry name" value="HTH_HxlR"/>
</dbReference>
<protein>
    <submittedName>
        <fullName evidence="5">Winged helix-turn-helix transcriptional regulator</fullName>
    </submittedName>
</protein>
<evidence type="ECO:0000256" key="1">
    <source>
        <dbReference type="ARBA" id="ARBA00023015"/>
    </source>
</evidence>
<dbReference type="PROSITE" id="PS51118">
    <property type="entry name" value="HTH_HXLR"/>
    <property type="match status" value="1"/>
</dbReference>
<evidence type="ECO:0000313" key="6">
    <source>
        <dbReference type="Proteomes" id="UP001589683"/>
    </source>
</evidence>
<dbReference type="Pfam" id="PF01638">
    <property type="entry name" value="HxlR"/>
    <property type="match status" value="1"/>
</dbReference>
<keyword evidence="6" id="KW-1185">Reference proteome</keyword>
<feature type="domain" description="HTH hxlR-type" evidence="4">
    <location>
        <begin position="9"/>
        <end position="106"/>
    </location>
</feature>
<sequence length="106" mass="12164">MEIPDKTNCPIKRTTDVVGDQWSFLIMRELILEGPRRFKDFEDVLSVSPNTLSARLKKLEDAGVIRREFYSTHPPRAEYHLTEKGESLKPVIGAMYEWGMGPGLKQ</sequence>
<evidence type="ECO:0000256" key="2">
    <source>
        <dbReference type="ARBA" id="ARBA00023125"/>
    </source>
</evidence>
<reference evidence="5 6" key="1">
    <citation type="submission" date="2024-09" db="EMBL/GenBank/DDBJ databases">
        <authorList>
            <person name="Sun Q."/>
            <person name="Mori K."/>
        </authorList>
    </citation>
    <scope>NUCLEOTIDE SEQUENCE [LARGE SCALE GENOMIC DNA]</scope>
    <source>
        <strain evidence="5 6">CECT 8726</strain>
    </source>
</reference>
<dbReference type="RefSeq" id="WP_213888537.1">
    <property type="nucleotide sequence ID" value="NZ_JAGFNU010000004.1"/>
</dbReference>
<evidence type="ECO:0000259" key="4">
    <source>
        <dbReference type="PROSITE" id="PS51118"/>
    </source>
</evidence>
<keyword evidence="2" id="KW-0238">DNA-binding</keyword>
<dbReference type="SUPFAM" id="SSF46785">
    <property type="entry name" value="Winged helix' DNA-binding domain"/>
    <property type="match status" value="1"/>
</dbReference>
<evidence type="ECO:0000256" key="3">
    <source>
        <dbReference type="ARBA" id="ARBA00023163"/>
    </source>
</evidence>